<dbReference type="InterPro" id="IPR050327">
    <property type="entry name" value="Proton-linked_MCT"/>
</dbReference>
<accession>A7SEL1</accession>
<evidence type="ECO:0000256" key="1">
    <source>
        <dbReference type="ARBA" id="ARBA00004141"/>
    </source>
</evidence>
<dbReference type="InterPro" id="IPR011701">
    <property type="entry name" value="MFS"/>
</dbReference>
<dbReference type="GO" id="GO:0022857">
    <property type="term" value="F:transmembrane transporter activity"/>
    <property type="evidence" value="ECO:0000318"/>
    <property type="project" value="GO_Central"/>
</dbReference>
<feature type="transmembrane region" description="Helical" evidence="5">
    <location>
        <begin position="178"/>
        <end position="197"/>
    </location>
</feature>
<keyword evidence="2 5" id="KW-0812">Transmembrane</keyword>
<comment type="subcellular location">
    <subcellularLocation>
        <location evidence="1">Membrane</location>
        <topology evidence="1">Multi-pass membrane protein</topology>
    </subcellularLocation>
</comment>
<dbReference type="PhylomeDB" id="A7SEL1"/>
<keyword evidence="4 5" id="KW-0472">Membrane</keyword>
<dbReference type="InParanoid" id="A7SEL1"/>
<dbReference type="Pfam" id="PF07690">
    <property type="entry name" value="MFS_1"/>
    <property type="match status" value="1"/>
</dbReference>
<dbReference type="GO" id="GO:0005886">
    <property type="term" value="C:plasma membrane"/>
    <property type="evidence" value="ECO:0000318"/>
    <property type="project" value="GO_Central"/>
</dbReference>
<dbReference type="PROSITE" id="PS50850">
    <property type="entry name" value="MFS"/>
    <property type="match status" value="1"/>
</dbReference>
<feature type="transmembrane region" description="Helical" evidence="5">
    <location>
        <begin position="209"/>
        <end position="234"/>
    </location>
</feature>
<proteinExistence type="predicted"/>
<keyword evidence="8" id="KW-1185">Reference proteome</keyword>
<evidence type="ECO:0000313" key="8">
    <source>
        <dbReference type="Proteomes" id="UP000001593"/>
    </source>
</evidence>
<evidence type="ECO:0000256" key="2">
    <source>
        <dbReference type="ARBA" id="ARBA00022692"/>
    </source>
</evidence>
<feature type="transmembrane region" description="Helical" evidence="5">
    <location>
        <begin position="255"/>
        <end position="282"/>
    </location>
</feature>
<dbReference type="eggNOG" id="KOG2504">
    <property type="taxonomic scope" value="Eukaryota"/>
</dbReference>
<evidence type="ECO:0000259" key="6">
    <source>
        <dbReference type="PROSITE" id="PS50850"/>
    </source>
</evidence>
<sequence>IPFSLAALVGSLAIAMTFTATLLAGRLIDRYGRRIVSFAGGLTCALGLTLTSFAHSINMLYCYYSLTFGLGCSLLFTSAYLVIPKHFNTRRALAIGIVSSGGGLGFLALGPLLQYLLSTFDWKNTCRIMAATFLLSCALSIVYDSKKSDENRSVRIANKAWVIKAPSQRLLDWSVWKYPAFSVHTLSLTLACVGHYIPQIFMVKYCESLGISSAAASRLLIYIGLATMTTRVLVGEVCDLRWLSASAMSQVAKTLSGAMAIAVAFAVTYGQFVVVSVLYGLADGAMATTLNFLLMSTVPASKMSSAFGFGSIATSVAVAAGPPLSGI</sequence>
<dbReference type="AlphaFoldDB" id="A7SEL1"/>
<evidence type="ECO:0000256" key="3">
    <source>
        <dbReference type="ARBA" id="ARBA00022989"/>
    </source>
</evidence>
<dbReference type="InterPro" id="IPR036259">
    <property type="entry name" value="MFS_trans_sf"/>
</dbReference>
<feature type="transmembrane region" description="Helical" evidence="5">
    <location>
        <begin position="63"/>
        <end position="83"/>
    </location>
</feature>
<evidence type="ECO:0000256" key="5">
    <source>
        <dbReference type="SAM" id="Phobius"/>
    </source>
</evidence>
<evidence type="ECO:0000313" key="7">
    <source>
        <dbReference type="EMBL" id="EDO37807.1"/>
    </source>
</evidence>
<feature type="transmembrane region" description="Helical" evidence="5">
    <location>
        <begin position="6"/>
        <end position="28"/>
    </location>
</feature>
<dbReference type="InterPro" id="IPR020846">
    <property type="entry name" value="MFS_dom"/>
</dbReference>
<protein>
    <recommendedName>
        <fullName evidence="6">Major facilitator superfamily (MFS) profile domain-containing protein</fullName>
    </recommendedName>
</protein>
<dbReference type="SUPFAM" id="SSF103473">
    <property type="entry name" value="MFS general substrate transporter"/>
    <property type="match status" value="1"/>
</dbReference>
<dbReference type="EMBL" id="DS469638">
    <property type="protein sequence ID" value="EDO37807.1"/>
    <property type="molecule type" value="Genomic_DNA"/>
</dbReference>
<feature type="non-terminal residue" evidence="7">
    <location>
        <position position="1"/>
    </location>
</feature>
<feature type="transmembrane region" description="Helical" evidence="5">
    <location>
        <begin position="302"/>
        <end position="321"/>
    </location>
</feature>
<dbReference type="PROSITE" id="PS00216">
    <property type="entry name" value="SUGAR_TRANSPORT_1"/>
    <property type="match status" value="1"/>
</dbReference>
<keyword evidence="3 5" id="KW-1133">Transmembrane helix</keyword>
<dbReference type="Gene3D" id="1.20.1250.20">
    <property type="entry name" value="MFS general substrate transporter like domains"/>
    <property type="match status" value="1"/>
</dbReference>
<feature type="domain" description="Major facilitator superfamily (MFS) profile" evidence="6">
    <location>
        <begin position="1"/>
        <end position="327"/>
    </location>
</feature>
<feature type="transmembrane region" description="Helical" evidence="5">
    <location>
        <begin position="92"/>
        <end position="116"/>
    </location>
</feature>
<feature type="transmembrane region" description="Helical" evidence="5">
    <location>
        <begin position="35"/>
        <end position="57"/>
    </location>
</feature>
<dbReference type="Proteomes" id="UP000001593">
    <property type="component" value="Unassembled WGS sequence"/>
</dbReference>
<gene>
    <name evidence="7" type="ORF">NEMVEDRAFT_v1g115506</name>
</gene>
<dbReference type="PANTHER" id="PTHR11360:SF251">
    <property type="entry name" value="MAJOR FACILITATOR SUPERFAMILY (MFS) PROFILE DOMAIN-CONTAINING PROTEIN"/>
    <property type="match status" value="1"/>
</dbReference>
<name>A7SEL1_NEMVE</name>
<dbReference type="PANTHER" id="PTHR11360">
    <property type="entry name" value="MONOCARBOXYLATE TRANSPORTER"/>
    <property type="match status" value="1"/>
</dbReference>
<organism evidence="7 8">
    <name type="scientific">Nematostella vectensis</name>
    <name type="common">Starlet sea anemone</name>
    <dbReference type="NCBI Taxonomy" id="45351"/>
    <lineage>
        <taxon>Eukaryota</taxon>
        <taxon>Metazoa</taxon>
        <taxon>Cnidaria</taxon>
        <taxon>Anthozoa</taxon>
        <taxon>Hexacorallia</taxon>
        <taxon>Actiniaria</taxon>
        <taxon>Edwardsiidae</taxon>
        <taxon>Nematostella</taxon>
    </lineage>
</organism>
<dbReference type="OMA" id="RIANKAW"/>
<dbReference type="HOGENOM" id="CLU_001265_59_1_1"/>
<dbReference type="InterPro" id="IPR005829">
    <property type="entry name" value="Sugar_transporter_CS"/>
</dbReference>
<reference evidence="7 8" key="1">
    <citation type="journal article" date="2007" name="Science">
        <title>Sea anemone genome reveals ancestral eumetazoan gene repertoire and genomic organization.</title>
        <authorList>
            <person name="Putnam N.H."/>
            <person name="Srivastava M."/>
            <person name="Hellsten U."/>
            <person name="Dirks B."/>
            <person name="Chapman J."/>
            <person name="Salamov A."/>
            <person name="Terry A."/>
            <person name="Shapiro H."/>
            <person name="Lindquist E."/>
            <person name="Kapitonov V.V."/>
            <person name="Jurka J."/>
            <person name="Genikhovich G."/>
            <person name="Grigoriev I.V."/>
            <person name="Lucas S.M."/>
            <person name="Steele R.E."/>
            <person name="Finnerty J.R."/>
            <person name="Technau U."/>
            <person name="Martindale M.Q."/>
            <person name="Rokhsar D.S."/>
        </authorList>
    </citation>
    <scope>NUCLEOTIDE SEQUENCE [LARGE SCALE GENOMIC DNA]</scope>
    <source>
        <strain evidence="8">CH2 X CH6</strain>
    </source>
</reference>
<evidence type="ECO:0000256" key="4">
    <source>
        <dbReference type="ARBA" id="ARBA00023136"/>
    </source>
</evidence>